<reference evidence="2 3" key="1">
    <citation type="journal article" date="2019" name="Nat. Med.">
        <title>A library of human gut bacterial isolates paired with longitudinal multiomics data enables mechanistic microbiome research.</title>
        <authorList>
            <person name="Poyet M."/>
            <person name="Groussin M."/>
            <person name="Gibbons S.M."/>
            <person name="Avila-Pacheco J."/>
            <person name="Jiang X."/>
            <person name="Kearney S.M."/>
            <person name="Perrotta A.R."/>
            <person name="Berdy B."/>
            <person name="Zhao S."/>
            <person name="Lieberman T.D."/>
            <person name="Swanson P.K."/>
            <person name="Smith M."/>
            <person name="Roesemann S."/>
            <person name="Alexander J.E."/>
            <person name="Rich S.A."/>
            <person name="Livny J."/>
            <person name="Vlamakis H."/>
            <person name="Clish C."/>
            <person name="Bullock K."/>
            <person name="Deik A."/>
            <person name="Scott J."/>
            <person name="Pierce K.A."/>
            <person name="Xavier R.J."/>
            <person name="Alm E.J."/>
        </authorList>
    </citation>
    <scope>NUCLEOTIDE SEQUENCE [LARGE SCALE GENOMIC DNA]</scope>
    <source>
        <strain evidence="2 3">BIOML-A266</strain>
    </source>
</reference>
<dbReference type="RefSeq" id="WP_018695407.1">
    <property type="nucleotide sequence ID" value="NZ_AP025562.1"/>
</dbReference>
<proteinExistence type="predicted"/>
<evidence type="ECO:0000313" key="2">
    <source>
        <dbReference type="EMBL" id="KAA2378864.1"/>
    </source>
</evidence>
<dbReference type="Proteomes" id="UP000322940">
    <property type="component" value="Unassembled WGS sequence"/>
</dbReference>
<organism evidence="2 3">
    <name type="scientific">Alistipes onderdonkii</name>
    <dbReference type="NCBI Taxonomy" id="328813"/>
    <lineage>
        <taxon>Bacteria</taxon>
        <taxon>Pseudomonadati</taxon>
        <taxon>Bacteroidota</taxon>
        <taxon>Bacteroidia</taxon>
        <taxon>Bacteroidales</taxon>
        <taxon>Rikenellaceae</taxon>
        <taxon>Alistipes</taxon>
    </lineage>
</organism>
<protein>
    <submittedName>
        <fullName evidence="2">Uncharacterized protein</fullName>
    </submittedName>
</protein>
<dbReference type="AlphaFoldDB" id="A0A5B3GYY1"/>
<feature type="region of interest" description="Disordered" evidence="1">
    <location>
        <begin position="31"/>
        <end position="60"/>
    </location>
</feature>
<name>A0A5B3GYY1_9BACT</name>
<evidence type="ECO:0000313" key="3">
    <source>
        <dbReference type="Proteomes" id="UP000322940"/>
    </source>
</evidence>
<feature type="compositionally biased region" description="Basic and acidic residues" evidence="1">
    <location>
        <begin position="35"/>
        <end position="45"/>
    </location>
</feature>
<comment type="caution">
    <text evidence="2">The sequence shown here is derived from an EMBL/GenBank/DDBJ whole genome shotgun (WGS) entry which is preliminary data.</text>
</comment>
<gene>
    <name evidence="2" type="ORF">F2Y10_07290</name>
</gene>
<accession>A0A5B3GYY1</accession>
<dbReference type="EMBL" id="VVXH01000006">
    <property type="protein sequence ID" value="KAA2378864.1"/>
    <property type="molecule type" value="Genomic_DNA"/>
</dbReference>
<evidence type="ECO:0000256" key="1">
    <source>
        <dbReference type="SAM" id="MobiDB-lite"/>
    </source>
</evidence>
<feature type="region of interest" description="Disordered" evidence="1">
    <location>
        <begin position="1"/>
        <end position="20"/>
    </location>
</feature>
<sequence length="60" mass="6138">MDNMKNGGHAGTAEAENAETMDLLTGMLDAATHCGDNDGDGKEPAKTAGTADIQDGNMQK</sequence>